<comment type="similarity">
    <text evidence="1">Belongs to the ribosome association toxin RatA family.</text>
</comment>
<dbReference type="InterPro" id="IPR023393">
    <property type="entry name" value="START-like_dom_sf"/>
</dbReference>
<dbReference type="AlphaFoldDB" id="A0A2K2FWS5"/>
<dbReference type="InterPro" id="IPR005031">
    <property type="entry name" value="COQ10_START"/>
</dbReference>
<dbReference type="CDD" id="cd07817">
    <property type="entry name" value="SRPBCC_8"/>
    <property type="match status" value="1"/>
</dbReference>
<feature type="compositionally biased region" description="Low complexity" evidence="2">
    <location>
        <begin position="9"/>
        <end position="23"/>
    </location>
</feature>
<dbReference type="OrthoDB" id="9797595at2"/>
<organism evidence="4 5">
    <name type="scientific">Novosphingobium guangzhouense</name>
    <dbReference type="NCBI Taxonomy" id="1850347"/>
    <lineage>
        <taxon>Bacteria</taxon>
        <taxon>Pseudomonadati</taxon>
        <taxon>Pseudomonadota</taxon>
        <taxon>Alphaproteobacteria</taxon>
        <taxon>Sphingomonadales</taxon>
        <taxon>Sphingomonadaceae</taxon>
        <taxon>Novosphingobium</taxon>
    </lineage>
</organism>
<evidence type="ECO:0000313" key="5">
    <source>
        <dbReference type="Proteomes" id="UP000236327"/>
    </source>
</evidence>
<feature type="domain" description="Coenzyme Q-binding protein COQ10 START" evidence="3">
    <location>
        <begin position="41"/>
        <end position="154"/>
    </location>
</feature>
<dbReference type="EMBL" id="LYMM01000055">
    <property type="protein sequence ID" value="PNU03222.1"/>
    <property type="molecule type" value="Genomic_DNA"/>
</dbReference>
<evidence type="ECO:0000256" key="1">
    <source>
        <dbReference type="ARBA" id="ARBA00008918"/>
    </source>
</evidence>
<dbReference type="Proteomes" id="UP000236327">
    <property type="component" value="Unassembled WGS sequence"/>
</dbReference>
<gene>
    <name evidence="4" type="ORF">A8V01_24485</name>
</gene>
<accession>A0A2K2FWS5</accession>
<dbReference type="SUPFAM" id="SSF55961">
    <property type="entry name" value="Bet v1-like"/>
    <property type="match status" value="1"/>
</dbReference>
<proteinExistence type="inferred from homology"/>
<dbReference type="RefSeq" id="WP_103098019.1">
    <property type="nucleotide sequence ID" value="NZ_LYMM01000055.1"/>
</dbReference>
<keyword evidence="5" id="KW-1185">Reference proteome</keyword>
<comment type="caution">
    <text evidence="4">The sequence shown here is derived from an EMBL/GenBank/DDBJ whole genome shotgun (WGS) entry which is preliminary data.</text>
</comment>
<sequence>MTDIRDDAPAATAKHASATQNAAREGLSGEGDTLIARSVTINRSRDDLYRFWRDFPNLAKFMENVKRIDVRDDCTSHWVVAGPGETTVEWDAQITQDVPGEAIAWASTNSPDVSNSGRVEFRDAGERGTVVTATIFYKAPAGFVGKLIAKLFQREPGIQARRDLRRFKQLMETGEVATAARTLKQREEEIA</sequence>
<protein>
    <submittedName>
        <fullName evidence="4">Cyclase</fullName>
    </submittedName>
</protein>
<feature type="region of interest" description="Disordered" evidence="2">
    <location>
        <begin position="1"/>
        <end position="27"/>
    </location>
</feature>
<dbReference type="Pfam" id="PF03364">
    <property type="entry name" value="Polyketide_cyc"/>
    <property type="match status" value="1"/>
</dbReference>
<evidence type="ECO:0000313" key="4">
    <source>
        <dbReference type="EMBL" id="PNU03222.1"/>
    </source>
</evidence>
<name>A0A2K2FWS5_9SPHN</name>
<evidence type="ECO:0000256" key="2">
    <source>
        <dbReference type="SAM" id="MobiDB-lite"/>
    </source>
</evidence>
<dbReference type="PANTHER" id="PTHR33824">
    <property type="entry name" value="POLYKETIDE CYCLASE/DEHYDRASE AND LIPID TRANSPORT SUPERFAMILY PROTEIN"/>
    <property type="match status" value="1"/>
</dbReference>
<evidence type="ECO:0000259" key="3">
    <source>
        <dbReference type="Pfam" id="PF03364"/>
    </source>
</evidence>
<dbReference type="InterPro" id="IPR047137">
    <property type="entry name" value="ORF3"/>
</dbReference>
<dbReference type="PANTHER" id="PTHR33824:SF7">
    <property type="entry name" value="POLYKETIDE CYCLASE_DEHYDRASE AND LIPID TRANSPORT SUPERFAMILY PROTEIN"/>
    <property type="match status" value="1"/>
</dbReference>
<reference evidence="4 5" key="1">
    <citation type="submission" date="2016-05" db="EMBL/GenBank/DDBJ databases">
        <title>Complete genome sequence of Novosphingobium guangzhouense SA925(T).</title>
        <authorList>
            <person name="Sha S."/>
        </authorList>
    </citation>
    <scope>NUCLEOTIDE SEQUENCE [LARGE SCALE GENOMIC DNA]</scope>
    <source>
        <strain evidence="4 5">SA925</strain>
    </source>
</reference>
<dbReference type="Gene3D" id="3.30.530.20">
    <property type="match status" value="1"/>
</dbReference>